<dbReference type="OrthoDB" id="6141723at2759"/>
<evidence type="ECO:0000313" key="1">
    <source>
        <dbReference type="EMBL" id="GBN05258.1"/>
    </source>
</evidence>
<reference evidence="1 2" key="1">
    <citation type="journal article" date="2019" name="Sci. Rep.">
        <title>Orb-weaving spider Araneus ventricosus genome elucidates the spidroin gene catalogue.</title>
        <authorList>
            <person name="Kono N."/>
            <person name="Nakamura H."/>
            <person name="Ohtoshi R."/>
            <person name="Moran D.A.P."/>
            <person name="Shinohara A."/>
            <person name="Yoshida Y."/>
            <person name="Fujiwara M."/>
            <person name="Mori M."/>
            <person name="Tomita M."/>
            <person name="Arakawa K."/>
        </authorList>
    </citation>
    <scope>NUCLEOTIDE SEQUENCE [LARGE SCALE GENOMIC DNA]</scope>
</reference>
<dbReference type="AlphaFoldDB" id="A0A4Y2KSJ6"/>
<sequence length="97" mass="11165">MRQKDYQKFAMVLNNLTKGVLNESEIKLFQDREVDASAIPCKAIRLFRSNTKVDVFNDKIIQLDKKKITAALESCPGMPKTAFQSKLKFKCQIYDDC</sequence>
<keyword evidence="2" id="KW-1185">Reference proteome</keyword>
<dbReference type="Proteomes" id="UP000499080">
    <property type="component" value="Unassembled WGS sequence"/>
</dbReference>
<accession>A0A4Y2KSJ6</accession>
<gene>
    <name evidence="1" type="ORF">AVEN_116387_1</name>
</gene>
<evidence type="ECO:0000313" key="2">
    <source>
        <dbReference type="Proteomes" id="UP000499080"/>
    </source>
</evidence>
<name>A0A4Y2KSJ6_ARAVE</name>
<proteinExistence type="predicted"/>
<organism evidence="1 2">
    <name type="scientific">Araneus ventricosus</name>
    <name type="common">Orbweaver spider</name>
    <name type="synonym">Epeira ventricosa</name>
    <dbReference type="NCBI Taxonomy" id="182803"/>
    <lineage>
        <taxon>Eukaryota</taxon>
        <taxon>Metazoa</taxon>
        <taxon>Ecdysozoa</taxon>
        <taxon>Arthropoda</taxon>
        <taxon>Chelicerata</taxon>
        <taxon>Arachnida</taxon>
        <taxon>Araneae</taxon>
        <taxon>Araneomorphae</taxon>
        <taxon>Entelegynae</taxon>
        <taxon>Araneoidea</taxon>
        <taxon>Araneidae</taxon>
        <taxon>Araneus</taxon>
    </lineage>
</organism>
<comment type="caution">
    <text evidence="1">The sequence shown here is derived from an EMBL/GenBank/DDBJ whole genome shotgun (WGS) entry which is preliminary data.</text>
</comment>
<dbReference type="EMBL" id="BGPR01004951">
    <property type="protein sequence ID" value="GBN05258.1"/>
    <property type="molecule type" value="Genomic_DNA"/>
</dbReference>
<protein>
    <submittedName>
        <fullName evidence="1">Uncharacterized protein</fullName>
    </submittedName>
</protein>